<dbReference type="Proteomes" id="UP000297814">
    <property type="component" value="Unassembled WGS sequence"/>
</dbReference>
<keyword evidence="3" id="KW-1185">Reference proteome</keyword>
<comment type="caution">
    <text evidence="2">The sequence shown here is derived from an EMBL/GenBank/DDBJ whole genome shotgun (WGS) entry which is preliminary data.</text>
</comment>
<reference evidence="2 3" key="1">
    <citation type="submission" date="2017-12" db="EMBL/GenBank/DDBJ databases">
        <title>Comparative genomics of Botrytis spp.</title>
        <authorList>
            <person name="Valero-Jimenez C.A."/>
            <person name="Tapia P."/>
            <person name="Veloso J."/>
            <person name="Silva-Moreno E."/>
            <person name="Staats M."/>
            <person name="Valdes J.H."/>
            <person name="Van Kan J.A.L."/>
        </authorList>
    </citation>
    <scope>NUCLEOTIDE SEQUENCE [LARGE SCALE GENOMIC DNA]</scope>
    <source>
        <strain evidence="2 3">Bh0001</strain>
    </source>
</reference>
<name>A0A4Z1GSF6_9HELO</name>
<sequence>MSRKRSMPQESEPPSPPCGEPDSIININRLPTEAVGMPVEPRLNLPPRPKTVVSPNSRFVVELEPSNDIPLAPPGGGFVNTTNSLSLADSSPNLPIAYVPQRPPFNRASSVPKINVPLMRMINPITNQAELHIPQKSIYRTPILKSIRSLSPRPSILVEPDLTLVEHSDLEPLIPPGGCFI</sequence>
<evidence type="ECO:0000313" key="3">
    <source>
        <dbReference type="Proteomes" id="UP000297814"/>
    </source>
</evidence>
<organism evidence="2 3">
    <name type="scientific">Botrytis hyacinthi</name>
    <dbReference type="NCBI Taxonomy" id="278943"/>
    <lineage>
        <taxon>Eukaryota</taxon>
        <taxon>Fungi</taxon>
        <taxon>Dikarya</taxon>
        <taxon>Ascomycota</taxon>
        <taxon>Pezizomycotina</taxon>
        <taxon>Leotiomycetes</taxon>
        <taxon>Helotiales</taxon>
        <taxon>Sclerotiniaceae</taxon>
        <taxon>Botrytis</taxon>
    </lineage>
</organism>
<protein>
    <submittedName>
        <fullName evidence="2">Uncharacterized protein</fullName>
    </submittedName>
</protein>
<feature type="region of interest" description="Disordered" evidence="1">
    <location>
        <begin position="1"/>
        <end position="25"/>
    </location>
</feature>
<proteinExistence type="predicted"/>
<dbReference type="EMBL" id="PQXK01000047">
    <property type="protein sequence ID" value="TGO39836.1"/>
    <property type="molecule type" value="Genomic_DNA"/>
</dbReference>
<dbReference type="AlphaFoldDB" id="A0A4Z1GSF6"/>
<gene>
    <name evidence="2" type="ORF">BHYA_0047g00400</name>
</gene>
<evidence type="ECO:0000256" key="1">
    <source>
        <dbReference type="SAM" id="MobiDB-lite"/>
    </source>
</evidence>
<accession>A0A4Z1GSF6</accession>
<evidence type="ECO:0000313" key="2">
    <source>
        <dbReference type="EMBL" id="TGO39836.1"/>
    </source>
</evidence>